<dbReference type="Proteomes" id="UP000049495">
    <property type="component" value="Unassembled WGS sequence"/>
</dbReference>
<dbReference type="Pfam" id="PF20613">
    <property type="entry name" value="HipA_2"/>
    <property type="match status" value="1"/>
</dbReference>
<evidence type="ECO:0000313" key="3">
    <source>
        <dbReference type="Proteomes" id="UP000049495"/>
    </source>
</evidence>
<accession>A0A822MNH2</accession>
<feature type="domain" description="HipA-like kinase" evidence="1">
    <location>
        <begin position="1"/>
        <end position="222"/>
    </location>
</feature>
<protein>
    <recommendedName>
        <fullName evidence="1">HipA-like kinase domain-containing protein</fullName>
    </recommendedName>
</protein>
<sequence>MAQGRTNPYLCKGDDGKQYVVKGSSATCAGLVKEWIVAHLAKDFGLPIPDFKVAWLDHDLVEFGTFGLEAGYCFASLYMPNLQEITYNQVKGVHNQLLRDLFIFDYWIKNNDRNLTSSGGNPNFFLEQRTRNTCVVDHNLAFADDFKAEEHVTEHVCCDYWEGLDLVDREIYTQKFQDALEGIDAIIDKIPDEWLELYSKDTIHHEITLVLQQFLDEPFWEDIS</sequence>
<evidence type="ECO:0000259" key="1">
    <source>
        <dbReference type="Pfam" id="PF20613"/>
    </source>
</evidence>
<gene>
    <name evidence="2" type="ORF">VCR5J5_1330038</name>
</gene>
<dbReference type="AlphaFoldDB" id="A0A822MNH2"/>
<organism evidence="2 3">
    <name type="scientific">Vibrio crassostreae</name>
    <dbReference type="NCBI Taxonomy" id="246167"/>
    <lineage>
        <taxon>Bacteria</taxon>
        <taxon>Pseudomonadati</taxon>
        <taxon>Pseudomonadota</taxon>
        <taxon>Gammaproteobacteria</taxon>
        <taxon>Vibrionales</taxon>
        <taxon>Vibrionaceae</taxon>
        <taxon>Vibrio</taxon>
    </lineage>
</organism>
<dbReference type="EMBL" id="CCJV01000039">
    <property type="protein sequence ID" value="CDS98769.1"/>
    <property type="molecule type" value="Genomic_DNA"/>
</dbReference>
<name>A0A822MNH2_9VIBR</name>
<proteinExistence type="predicted"/>
<dbReference type="InterPro" id="IPR046748">
    <property type="entry name" value="HipA_2"/>
</dbReference>
<reference evidence="3" key="1">
    <citation type="submission" date="2014-06" db="EMBL/GenBank/DDBJ databases">
        <authorList>
            <person name="Le Roux Frederique"/>
        </authorList>
    </citation>
    <scope>NUCLEOTIDE SEQUENCE [LARGE SCALE GENOMIC DNA]</scope>
    <source>
        <strain evidence="3">J5-5</strain>
    </source>
</reference>
<comment type="caution">
    <text evidence="2">The sequence shown here is derived from an EMBL/GenBank/DDBJ whole genome shotgun (WGS) entry which is preliminary data.</text>
</comment>
<evidence type="ECO:0000313" key="2">
    <source>
        <dbReference type="EMBL" id="CDS98769.1"/>
    </source>
</evidence>